<dbReference type="Gene3D" id="3.80.10.10">
    <property type="entry name" value="Ribonuclease Inhibitor"/>
    <property type="match status" value="1"/>
</dbReference>
<protein>
    <recommendedName>
        <fullName evidence="1">F-box domain-containing protein</fullName>
    </recommendedName>
</protein>
<organism evidence="2 3">
    <name type="scientific">Marasmius tenuissimus</name>
    <dbReference type="NCBI Taxonomy" id="585030"/>
    <lineage>
        <taxon>Eukaryota</taxon>
        <taxon>Fungi</taxon>
        <taxon>Dikarya</taxon>
        <taxon>Basidiomycota</taxon>
        <taxon>Agaricomycotina</taxon>
        <taxon>Agaricomycetes</taxon>
        <taxon>Agaricomycetidae</taxon>
        <taxon>Agaricales</taxon>
        <taxon>Marasmiineae</taxon>
        <taxon>Marasmiaceae</taxon>
        <taxon>Marasmius</taxon>
    </lineage>
</organism>
<dbReference type="InterPro" id="IPR001810">
    <property type="entry name" value="F-box_dom"/>
</dbReference>
<dbReference type="SUPFAM" id="SSF52047">
    <property type="entry name" value="RNI-like"/>
    <property type="match status" value="1"/>
</dbReference>
<dbReference type="PROSITE" id="PS50181">
    <property type="entry name" value="FBOX"/>
    <property type="match status" value="1"/>
</dbReference>
<evidence type="ECO:0000313" key="2">
    <source>
        <dbReference type="EMBL" id="KAL0065108.1"/>
    </source>
</evidence>
<accession>A0ABR2ZUM1</accession>
<dbReference type="EMBL" id="JBBXMP010000052">
    <property type="protein sequence ID" value="KAL0065108.1"/>
    <property type="molecule type" value="Genomic_DNA"/>
</dbReference>
<comment type="caution">
    <text evidence="2">The sequence shown here is derived from an EMBL/GenBank/DDBJ whole genome shotgun (WGS) entry which is preliminary data.</text>
</comment>
<reference evidence="2 3" key="1">
    <citation type="submission" date="2024-05" db="EMBL/GenBank/DDBJ databases">
        <title>A draft genome resource for the thread blight pathogen Marasmius tenuissimus strain MS-2.</title>
        <authorList>
            <person name="Yulfo-Soto G.E."/>
            <person name="Baruah I.K."/>
            <person name="Amoako-Attah I."/>
            <person name="Bukari Y."/>
            <person name="Meinhardt L.W."/>
            <person name="Bailey B.A."/>
            <person name="Cohen S.P."/>
        </authorList>
    </citation>
    <scope>NUCLEOTIDE SEQUENCE [LARGE SCALE GENOMIC DNA]</scope>
    <source>
        <strain evidence="2 3">MS-2</strain>
    </source>
</reference>
<proteinExistence type="predicted"/>
<feature type="domain" description="F-box" evidence="1">
    <location>
        <begin position="1"/>
        <end position="43"/>
    </location>
</feature>
<name>A0ABR2ZUM1_9AGAR</name>
<keyword evidence="3" id="KW-1185">Reference proteome</keyword>
<evidence type="ECO:0000313" key="3">
    <source>
        <dbReference type="Proteomes" id="UP001437256"/>
    </source>
</evidence>
<gene>
    <name evidence="2" type="ORF">AAF712_007944</name>
</gene>
<dbReference type="Proteomes" id="UP001437256">
    <property type="component" value="Unassembled WGS sequence"/>
</dbReference>
<sequence>MTHLPAEIWLYIASFIPRTDLVKLLELNSLFFNVAMDLRYRRVDLQTLSRKTSQYLCRLSDPMVGQRVLQLTVSPDFRYYGRPKIPTMLDRVGNVLHLALGRSMSSRPEEQATKTLIDVLPCLTRVNTFTIDCHSWGEHSAPEIHMFLQTAWTSFGQNLRKLSLRGHTAAFRTIIHSITTLPAVDELSIELIDNPLHFDPTCAETLLQVVAPFINGLASRLRAFTLCSWGTTDLSQLFLTMDHFPNLTRFEIQTSFPKTFREDPTGLCRFLARHSATIKHLVLRLNTTPLAFSTTATSEEPLSEWMVNMFTAEEWKFRNLQELHIYPTVLPGGLNALTCCIQNSLDTLQSLVVRDRYLSPEEAAIVVNALPPLLKSLRLNIRVLDVGLFDILAKRLTGLKSLSLYIGTVSPAFARDMEQRTYATWNLHHIGVWHSGSTLDSHLMALISRAIPSLRACWGNKNAVDDFGLR</sequence>
<evidence type="ECO:0000259" key="1">
    <source>
        <dbReference type="PROSITE" id="PS50181"/>
    </source>
</evidence>
<dbReference type="InterPro" id="IPR032675">
    <property type="entry name" value="LRR_dom_sf"/>
</dbReference>